<dbReference type="Pfam" id="PF01061">
    <property type="entry name" value="ABC2_membrane"/>
    <property type="match status" value="1"/>
</dbReference>
<name>A0A142CT21_9EURY</name>
<protein>
    <submittedName>
        <fullName evidence="7">Multidrug ABC transporter permease</fullName>
    </submittedName>
</protein>
<feature type="transmembrane region" description="Helical" evidence="5">
    <location>
        <begin position="131"/>
        <end position="150"/>
    </location>
</feature>
<evidence type="ECO:0000256" key="4">
    <source>
        <dbReference type="ARBA" id="ARBA00023136"/>
    </source>
</evidence>
<dbReference type="InterPro" id="IPR047817">
    <property type="entry name" value="ABC2_TM_bact-type"/>
</dbReference>
<dbReference type="STRING" id="53952.A0127_01420"/>
<evidence type="ECO:0000256" key="5">
    <source>
        <dbReference type="SAM" id="Phobius"/>
    </source>
</evidence>
<comment type="subcellular location">
    <subcellularLocation>
        <location evidence="1">Membrane</location>
        <topology evidence="1">Multi-pass membrane protein</topology>
    </subcellularLocation>
</comment>
<reference evidence="8" key="1">
    <citation type="submission" date="2016-03" db="EMBL/GenBank/DDBJ databases">
        <authorList>
            <person name="Oger P.M."/>
        </authorList>
    </citation>
    <scope>NUCLEOTIDE SEQUENCE [LARGE SCALE GENOMIC DNA]</scope>
    <source>
        <strain evidence="8">OG-1</strain>
    </source>
</reference>
<accession>A0A142CT21</accession>
<dbReference type="InterPro" id="IPR051784">
    <property type="entry name" value="Nod_factor_ABC_transporter"/>
</dbReference>
<feature type="transmembrane region" description="Helical" evidence="5">
    <location>
        <begin position="92"/>
        <end position="119"/>
    </location>
</feature>
<evidence type="ECO:0000256" key="2">
    <source>
        <dbReference type="ARBA" id="ARBA00022692"/>
    </source>
</evidence>
<dbReference type="GeneID" id="27139164"/>
<dbReference type="Proteomes" id="UP000073604">
    <property type="component" value="Chromosome"/>
</dbReference>
<feature type="transmembrane region" description="Helical" evidence="5">
    <location>
        <begin position="210"/>
        <end position="232"/>
    </location>
</feature>
<dbReference type="InterPro" id="IPR000412">
    <property type="entry name" value="ABC_2_transport"/>
</dbReference>
<gene>
    <name evidence="7" type="ORF">A0127_01420</name>
</gene>
<evidence type="ECO:0000313" key="8">
    <source>
        <dbReference type="Proteomes" id="UP000073604"/>
    </source>
</evidence>
<dbReference type="AlphaFoldDB" id="A0A142CT21"/>
<evidence type="ECO:0000256" key="1">
    <source>
        <dbReference type="ARBA" id="ARBA00004141"/>
    </source>
</evidence>
<dbReference type="GO" id="GO:0043190">
    <property type="term" value="C:ATP-binding cassette (ABC) transporter complex"/>
    <property type="evidence" value="ECO:0007669"/>
    <property type="project" value="InterPro"/>
</dbReference>
<dbReference type="PIRSF" id="PIRSF006648">
    <property type="entry name" value="DrrB"/>
    <property type="match status" value="1"/>
</dbReference>
<feature type="domain" description="ABC transmembrane type-2" evidence="6">
    <location>
        <begin position="14"/>
        <end position="238"/>
    </location>
</feature>
<dbReference type="OrthoDB" id="147058at2157"/>
<evidence type="ECO:0000259" key="6">
    <source>
        <dbReference type="PROSITE" id="PS51012"/>
    </source>
</evidence>
<dbReference type="PANTHER" id="PTHR43229">
    <property type="entry name" value="NODULATION PROTEIN J"/>
    <property type="match status" value="1"/>
</dbReference>
<dbReference type="PANTHER" id="PTHR43229:SF2">
    <property type="entry name" value="NODULATION PROTEIN J"/>
    <property type="match status" value="1"/>
</dbReference>
<dbReference type="PROSITE" id="PS51012">
    <property type="entry name" value="ABC_TM2"/>
    <property type="match status" value="1"/>
</dbReference>
<dbReference type="InterPro" id="IPR013525">
    <property type="entry name" value="ABC2_TM"/>
</dbReference>
<feature type="transmembrane region" description="Helical" evidence="5">
    <location>
        <begin position="21"/>
        <end position="42"/>
    </location>
</feature>
<dbReference type="GO" id="GO:0140359">
    <property type="term" value="F:ABC-type transporter activity"/>
    <property type="evidence" value="ECO:0007669"/>
    <property type="project" value="InterPro"/>
</dbReference>
<sequence length="239" mass="26748">MSPLKVLTIARKELKEYVLKPGSISWGVVFPIVFTLAFIVRFGDIDHLAPGLVSISIVFGTTSFVASSIIFERRLRTFERLLVAPVSYIEIILAKLLVGSLFGLFVALVSLALVSHFMVYPVWNVPMVVGYAFLGGLAFSGLALYISLVVENPISAMTWLNLLRLPMMFTSGAIASLLLFPRWFLIAGYLTPMTYLVEGLRFSMLKYTEVAHPVYSALILVFLTMLFTYLSIERLKNLY</sequence>
<keyword evidence="8" id="KW-1185">Reference proteome</keyword>
<feature type="transmembrane region" description="Helical" evidence="5">
    <location>
        <begin position="48"/>
        <end position="71"/>
    </location>
</feature>
<keyword evidence="3 5" id="KW-1133">Transmembrane helix</keyword>
<organism evidence="7 8">
    <name type="scientific">Thermococcus peptonophilus</name>
    <dbReference type="NCBI Taxonomy" id="53952"/>
    <lineage>
        <taxon>Archaea</taxon>
        <taxon>Methanobacteriati</taxon>
        <taxon>Methanobacteriota</taxon>
        <taxon>Thermococci</taxon>
        <taxon>Thermococcales</taxon>
        <taxon>Thermococcaceae</taxon>
        <taxon>Thermococcus</taxon>
    </lineage>
</organism>
<keyword evidence="4 5" id="KW-0472">Membrane</keyword>
<proteinExistence type="predicted"/>
<dbReference type="KEGG" id="tpep:A0127_01420"/>
<dbReference type="EMBL" id="CP014750">
    <property type="protein sequence ID" value="AMQ17923.1"/>
    <property type="molecule type" value="Genomic_DNA"/>
</dbReference>
<keyword evidence="2 5" id="KW-0812">Transmembrane</keyword>
<evidence type="ECO:0000256" key="3">
    <source>
        <dbReference type="ARBA" id="ARBA00022989"/>
    </source>
</evidence>
<evidence type="ECO:0000313" key="7">
    <source>
        <dbReference type="EMBL" id="AMQ17923.1"/>
    </source>
</evidence>
<feature type="transmembrane region" description="Helical" evidence="5">
    <location>
        <begin position="162"/>
        <end position="190"/>
    </location>
</feature>
<dbReference type="RefSeq" id="WP_062387006.1">
    <property type="nucleotide sequence ID" value="NZ_CP014750.1"/>
</dbReference>